<dbReference type="EMBL" id="CP042912">
    <property type="protein sequence ID" value="QEG21091.1"/>
    <property type="molecule type" value="Genomic_DNA"/>
</dbReference>
<gene>
    <name evidence="2" type="ORF">MFFC18_09430</name>
</gene>
<evidence type="ECO:0000313" key="2">
    <source>
        <dbReference type="EMBL" id="QEG21091.1"/>
    </source>
</evidence>
<dbReference type="PROSITE" id="PS51257">
    <property type="entry name" value="PROKAR_LIPOPROTEIN"/>
    <property type="match status" value="1"/>
</dbReference>
<keyword evidence="3" id="KW-1185">Reference proteome</keyword>
<proteinExistence type="predicted"/>
<dbReference type="Proteomes" id="UP000322214">
    <property type="component" value="Chromosome"/>
</dbReference>
<feature type="transmembrane region" description="Helical" evidence="1">
    <location>
        <begin position="98"/>
        <end position="115"/>
    </location>
</feature>
<keyword evidence="1" id="KW-1133">Transmembrane helix</keyword>
<feature type="transmembrane region" description="Helical" evidence="1">
    <location>
        <begin position="121"/>
        <end position="141"/>
    </location>
</feature>
<feature type="transmembrane region" description="Helical" evidence="1">
    <location>
        <begin position="20"/>
        <end position="43"/>
    </location>
</feature>
<keyword evidence="1" id="KW-0812">Transmembrane</keyword>
<organism evidence="2 3">
    <name type="scientific">Mariniblastus fucicola</name>
    <dbReference type="NCBI Taxonomy" id="980251"/>
    <lineage>
        <taxon>Bacteria</taxon>
        <taxon>Pseudomonadati</taxon>
        <taxon>Planctomycetota</taxon>
        <taxon>Planctomycetia</taxon>
        <taxon>Pirellulales</taxon>
        <taxon>Pirellulaceae</taxon>
        <taxon>Mariniblastus</taxon>
    </lineage>
</organism>
<dbReference type="KEGG" id="mff:MFFC18_09430"/>
<evidence type="ECO:0000256" key="1">
    <source>
        <dbReference type="SAM" id="Phobius"/>
    </source>
</evidence>
<dbReference type="STRING" id="980251.GCA_001642875_01997"/>
<feature type="transmembrane region" description="Helical" evidence="1">
    <location>
        <begin position="63"/>
        <end position="86"/>
    </location>
</feature>
<keyword evidence="1" id="KW-0472">Membrane</keyword>
<name>A0A5B9PDF2_9BACT</name>
<sequence length="150" mass="16579">MRCAPIYPSGVQLNMNAEKVLSWLMMIVGCGLMVAFLFMLLPPQQMASMHEWLGLGELPDAPITFYLARSTSMLYGIHGALMFICGRNVKKHADLMPVFGWLHFVIGVVMIGIDVTSGMPWWWTTFEGAPIAATGLVVVWLSKKAFGDPS</sequence>
<accession>A0A5B9PDF2</accession>
<protein>
    <submittedName>
        <fullName evidence="2">Uncharacterized protein</fullName>
    </submittedName>
</protein>
<reference evidence="2 3" key="1">
    <citation type="submission" date="2019-08" db="EMBL/GenBank/DDBJ databases">
        <title>Deep-cultivation of Planctomycetes and their phenomic and genomic characterization uncovers novel biology.</title>
        <authorList>
            <person name="Wiegand S."/>
            <person name="Jogler M."/>
            <person name="Boedeker C."/>
            <person name="Pinto D."/>
            <person name="Vollmers J."/>
            <person name="Rivas-Marin E."/>
            <person name="Kohn T."/>
            <person name="Peeters S.H."/>
            <person name="Heuer A."/>
            <person name="Rast P."/>
            <person name="Oberbeckmann S."/>
            <person name="Bunk B."/>
            <person name="Jeske O."/>
            <person name="Meyerdierks A."/>
            <person name="Storesund J.E."/>
            <person name="Kallscheuer N."/>
            <person name="Luecker S."/>
            <person name="Lage O.M."/>
            <person name="Pohl T."/>
            <person name="Merkel B.J."/>
            <person name="Hornburger P."/>
            <person name="Mueller R.-W."/>
            <person name="Bruemmer F."/>
            <person name="Labrenz M."/>
            <person name="Spormann A.M."/>
            <person name="Op den Camp H."/>
            <person name="Overmann J."/>
            <person name="Amann R."/>
            <person name="Jetten M.S.M."/>
            <person name="Mascher T."/>
            <person name="Medema M.H."/>
            <person name="Devos D.P."/>
            <person name="Kaster A.-K."/>
            <person name="Ovreas L."/>
            <person name="Rohde M."/>
            <person name="Galperin M.Y."/>
            <person name="Jogler C."/>
        </authorList>
    </citation>
    <scope>NUCLEOTIDE SEQUENCE [LARGE SCALE GENOMIC DNA]</scope>
    <source>
        <strain evidence="2 3">FC18</strain>
    </source>
</reference>
<dbReference type="AlphaFoldDB" id="A0A5B9PDF2"/>
<evidence type="ECO:0000313" key="3">
    <source>
        <dbReference type="Proteomes" id="UP000322214"/>
    </source>
</evidence>